<dbReference type="eggNOG" id="ENOG5033KBC">
    <property type="taxonomic scope" value="Bacteria"/>
</dbReference>
<dbReference type="AlphaFoldDB" id="Q0AXQ6"/>
<accession>Q0AXQ6</accession>
<feature type="compositionally biased region" description="Basic and acidic residues" evidence="2">
    <location>
        <begin position="217"/>
        <end position="229"/>
    </location>
</feature>
<dbReference type="Gene3D" id="2.60.40.1220">
    <property type="match status" value="1"/>
</dbReference>
<feature type="region of interest" description="Disordered" evidence="2">
    <location>
        <begin position="155"/>
        <end position="251"/>
    </location>
</feature>
<organism evidence="5 6">
    <name type="scientific">Syntrophomonas wolfei subsp. wolfei (strain DSM 2245B / Goettingen)</name>
    <dbReference type="NCBI Taxonomy" id="335541"/>
    <lineage>
        <taxon>Bacteria</taxon>
        <taxon>Bacillati</taxon>
        <taxon>Bacillota</taxon>
        <taxon>Clostridia</taxon>
        <taxon>Eubacteriales</taxon>
        <taxon>Syntrophomonadaceae</taxon>
        <taxon>Syntrophomonas</taxon>
    </lineage>
</organism>
<dbReference type="InterPro" id="IPR014755">
    <property type="entry name" value="Cu-Rt/internalin_Ig-like"/>
</dbReference>
<keyword evidence="1" id="KW-0732">Signal</keyword>
<evidence type="ECO:0000259" key="4">
    <source>
        <dbReference type="Pfam" id="PF13205"/>
    </source>
</evidence>
<dbReference type="HOGENOM" id="CLU_1015385_0_0_9"/>
<evidence type="ECO:0000256" key="2">
    <source>
        <dbReference type="SAM" id="MobiDB-lite"/>
    </source>
</evidence>
<feature type="transmembrane region" description="Helical" evidence="3">
    <location>
        <begin position="254"/>
        <end position="271"/>
    </location>
</feature>
<evidence type="ECO:0000313" key="6">
    <source>
        <dbReference type="Proteomes" id="UP000001968"/>
    </source>
</evidence>
<protein>
    <recommendedName>
        <fullName evidence="4">SbsA Ig-like domain-containing protein</fullName>
    </recommendedName>
</protein>
<feature type="compositionally biased region" description="Polar residues" evidence="2">
    <location>
        <begin position="155"/>
        <end position="196"/>
    </location>
</feature>
<dbReference type="Proteomes" id="UP000001968">
    <property type="component" value="Chromosome"/>
</dbReference>
<evidence type="ECO:0000256" key="1">
    <source>
        <dbReference type="ARBA" id="ARBA00022729"/>
    </source>
</evidence>
<gene>
    <name evidence="5" type="ordered locus">Swol_1189</name>
</gene>
<dbReference type="InterPro" id="IPR032812">
    <property type="entry name" value="SbsA_Ig"/>
</dbReference>
<keyword evidence="3" id="KW-1133">Transmembrane helix</keyword>
<feature type="domain" description="SbsA Ig-like" evidence="4">
    <location>
        <begin position="45"/>
        <end position="155"/>
    </location>
</feature>
<keyword evidence="3" id="KW-0812">Transmembrane</keyword>
<keyword evidence="3" id="KW-0472">Membrane</keyword>
<dbReference type="Pfam" id="PF13205">
    <property type="entry name" value="Big_5"/>
    <property type="match status" value="1"/>
</dbReference>
<dbReference type="RefSeq" id="WP_011640601.1">
    <property type="nucleotide sequence ID" value="NC_008346.1"/>
</dbReference>
<dbReference type="KEGG" id="swo:Swol_1189"/>
<name>Q0AXQ6_SYNWW</name>
<evidence type="ECO:0000313" key="5">
    <source>
        <dbReference type="EMBL" id="ABI68498.1"/>
    </source>
</evidence>
<dbReference type="EMBL" id="CP000448">
    <property type="protein sequence ID" value="ABI68498.1"/>
    <property type="molecule type" value="Genomic_DNA"/>
</dbReference>
<dbReference type="STRING" id="335541.Swol_1189"/>
<feature type="compositionally biased region" description="Low complexity" evidence="2">
    <location>
        <begin position="233"/>
        <end position="251"/>
    </location>
</feature>
<evidence type="ECO:0000256" key="3">
    <source>
        <dbReference type="SAM" id="Phobius"/>
    </source>
</evidence>
<sequence length="274" mass="29359">MLKFRQESRSSLVLALVVLFCLFLTLPVLAEGGSGDGSGGGHDAPLGLASSNPADGASNVAVNTQIKLTFNKNVINMSVKDNNIKCFALYNNGQQVPINVIMADDQIQPEYKREVTIAPQQSLQPGSSYTLKISPEMQAKSGSVLEQEVKVSFTTADGKSVTPTTPKNNQNTVKPSEPVKQQTDTNKNQAVQNQVTGDDAIADSDKLDTSDNQVPAGKDETKSEKDKVNNAETASTDDNQTQTADNDNSLSKPLNVGIVVVAGALLLYFFLRRK</sequence>
<proteinExistence type="predicted"/>
<keyword evidence="6" id="KW-1185">Reference proteome</keyword>
<reference evidence="6" key="1">
    <citation type="journal article" date="2010" name="Environ. Microbiol.">
        <title>The genome of Syntrophomonas wolfei: new insights into syntrophic metabolism and biohydrogen production.</title>
        <authorList>
            <person name="Sieber J.R."/>
            <person name="Sims D.R."/>
            <person name="Han C."/>
            <person name="Kim E."/>
            <person name="Lykidis A."/>
            <person name="Lapidus A.L."/>
            <person name="McDonnald E."/>
            <person name="Rohlin L."/>
            <person name="Culley D.E."/>
            <person name="Gunsalus R."/>
            <person name="McInerney M.J."/>
        </authorList>
    </citation>
    <scope>NUCLEOTIDE SEQUENCE [LARGE SCALE GENOMIC DNA]</scope>
    <source>
        <strain evidence="6">DSM 2245B / Goettingen</strain>
    </source>
</reference>